<proteinExistence type="predicted"/>
<dbReference type="EMBL" id="JAUSRE010000023">
    <property type="protein sequence ID" value="MDP9890109.1"/>
    <property type="molecule type" value="Genomic_DNA"/>
</dbReference>
<dbReference type="RefSeq" id="WP_307310991.1">
    <property type="nucleotide sequence ID" value="NZ_JAUSRE010000023.1"/>
</dbReference>
<gene>
    <name evidence="2" type="ORF">J2X98_003721</name>
</gene>
<name>A0ABT9S0V6_9MICC</name>
<dbReference type="InterPro" id="IPR036163">
    <property type="entry name" value="HMA_dom_sf"/>
</dbReference>
<evidence type="ECO:0000256" key="1">
    <source>
        <dbReference type="SAM" id="MobiDB-lite"/>
    </source>
</evidence>
<comment type="caution">
    <text evidence="2">The sequence shown here is derived from an EMBL/GenBank/DDBJ whole genome shotgun (WGS) entry which is preliminary data.</text>
</comment>
<evidence type="ECO:0000313" key="2">
    <source>
        <dbReference type="EMBL" id="MDP9890109.1"/>
    </source>
</evidence>
<dbReference type="Proteomes" id="UP001226577">
    <property type="component" value="Unassembled WGS sequence"/>
</dbReference>
<dbReference type="SUPFAM" id="SSF55008">
    <property type="entry name" value="HMA, heavy metal-associated domain"/>
    <property type="match status" value="1"/>
</dbReference>
<organism evidence="2 3">
    <name type="scientific">Pseudarthrobacter enclensis</name>
    <dbReference type="NCBI Taxonomy" id="993070"/>
    <lineage>
        <taxon>Bacteria</taxon>
        <taxon>Bacillati</taxon>
        <taxon>Actinomycetota</taxon>
        <taxon>Actinomycetes</taxon>
        <taxon>Micrococcales</taxon>
        <taxon>Micrococcaceae</taxon>
        <taxon>Pseudarthrobacter</taxon>
    </lineage>
</organism>
<dbReference type="Gene3D" id="3.30.70.100">
    <property type="match status" value="1"/>
</dbReference>
<protein>
    <submittedName>
        <fullName evidence="2">Copper chaperone CopZ</fullName>
    </submittedName>
</protein>
<evidence type="ECO:0000313" key="3">
    <source>
        <dbReference type="Proteomes" id="UP001226577"/>
    </source>
</evidence>
<feature type="region of interest" description="Disordered" evidence="1">
    <location>
        <begin position="1"/>
        <end position="21"/>
    </location>
</feature>
<reference evidence="2 3" key="1">
    <citation type="submission" date="2023-07" db="EMBL/GenBank/DDBJ databases">
        <title>Sorghum-associated microbial communities from plants grown in Nebraska, USA.</title>
        <authorList>
            <person name="Schachtman D."/>
        </authorList>
    </citation>
    <scope>NUCLEOTIDE SEQUENCE [LARGE SCALE GENOMIC DNA]</scope>
    <source>
        <strain evidence="2 3">CC222</strain>
    </source>
</reference>
<accession>A0ABT9S0V6</accession>
<sequence length="107" mass="11024">MTTQTTPATLSGGVPAPATPPAVPVTALIDLPGLRNAAPIGGGCCSLAADDAVRDELESWPGVTVEKIDAEAETVPVRYEPDRADRLSDAVDAVRDLGFDQAGIRGR</sequence>
<keyword evidence="3" id="KW-1185">Reference proteome</keyword>